<evidence type="ECO:0000313" key="3">
    <source>
        <dbReference type="Proteomes" id="UP001056436"/>
    </source>
</evidence>
<feature type="region of interest" description="Disordered" evidence="1">
    <location>
        <begin position="1"/>
        <end position="36"/>
    </location>
</feature>
<comment type="caution">
    <text evidence="2">The sequence shown here is derived from an EMBL/GenBank/DDBJ whole genome shotgun (WGS) entry which is preliminary data.</text>
</comment>
<sequence length="97" mass="11483">MPGIQGRRDTEANESEYDDDDEDEFDNEVPAARNTSIFERWDERDVASVNAEKMSSRWHRQEEEEEEEGVRIHYTGRTAIRAARNRTRVCVRVRVRV</sequence>
<feature type="compositionally biased region" description="Acidic residues" evidence="1">
    <location>
        <begin position="12"/>
        <end position="27"/>
    </location>
</feature>
<proteinExistence type="predicted"/>
<evidence type="ECO:0000313" key="2">
    <source>
        <dbReference type="EMBL" id="KAI3536535.1"/>
    </source>
</evidence>
<organism evidence="2 3">
    <name type="scientific">Colletotrichum abscissum</name>
    <dbReference type="NCBI Taxonomy" id="1671311"/>
    <lineage>
        <taxon>Eukaryota</taxon>
        <taxon>Fungi</taxon>
        <taxon>Dikarya</taxon>
        <taxon>Ascomycota</taxon>
        <taxon>Pezizomycotina</taxon>
        <taxon>Sordariomycetes</taxon>
        <taxon>Hypocreomycetidae</taxon>
        <taxon>Glomerellales</taxon>
        <taxon>Glomerellaceae</taxon>
        <taxon>Colletotrichum</taxon>
        <taxon>Colletotrichum acutatum species complex</taxon>
    </lineage>
</organism>
<evidence type="ECO:0000256" key="1">
    <source>
        <dbReference type="SAM" id="MobiDB-lite"/>
    </source>
</evidence>
<reference evidence="2" key="1">
    <citation type="submission" date="2019-01" db="EMBL/GenBank/DDBJ databases">
        <title>Colletotrichum abscissum LGMF1257.</title>
        <authorList>
            <person name="Baroncelli R."/>
        </authorList>
    </citation>
    <scope>NUCLEOTIDE SEQUENCE</scope>
    <source>
        <strain evidence="2">Ca142</strain>
    </source>
</reference>
<keyword evidence="3" id="KW-1185">Reference proteome</keyword>
<dbReference type="AlphaFoldDB" id="A0A9Q0AXU7"/>
<gene>
    <name evidence="2" type="ORF">CABS02_12477</name>
</gene>
<dbReference type="EMBL" id="SDAQ01000122">
    <property type="protein sequence ID" value="KAI3536535.1"/>
    <property type="molecule type" value="Genomic_DNA"/>
</dbReference>
<feature type="compositionally biased region" description="Basic and acidic residues" evidence="1">
    <location>
        <begin position="1"/>
        <end position="11"/>
    </location>
</feature>
<protein>
    <submittedName>
        <fullName evidence="2">Uncharacterized protein</fullName>
    </submittedName>
</protein>
<accession>A0A9Q0AXU7</accession>
<dbReference type="Proteomes" id="UP001056436">
    <property type="component" value="Unassembled WGS sequence"/>
</dbReference>
<name>A0A9Q0AXU7_9PEZI</name>